<dbReference type="AlphaFoldDB" id="A0A8H5B836"/>
<feature type="compositionally biased region" description="Basic residues" evidence="1">
    <location>
        <begin position="79"/>
        <end position="95"/>
    </location>
</feature>
<proteinExistence type="predicted"/>
<accession>A0A8H5B836</accession>
<evidence type="ECO:0000313" key="2">
    <source>
        <dbReference type="EMBL" id="KAF5318354.1"/>
    </source>
</evidence>
<feature type="region of interest" description="Disordered" evidence="1">
    <location>
        <begin position="72"/>
        <end position="104"/>
    </location>
</feature>
<dbReference type="EMBL" id="JAACJK010000179">
    <property type="protein sequence ID" value="KAF5318354.1"/>
    <property type="molecule type" value="Genomic_DNA"/>
</dbReference>
<dbReference type="Proteomes" id="UP000541558">
    <property type="component" value="Unassembled WGS sequence"/>
</dbReference>
<organism evidence="2 3">
    <name type="scientific">Ephemerocybe angulata</name>
    <dbReference type="NCBI Taxonomy" id="980116"/>
    <lineage>
        <taxon>Eukaryota</taxon>
        <taxon>Fungi</taxon>
        <taxon>Dikarya</taxon>
        <taxon>Basidiomycota</taxon>
        <taxon>Agaricomycotina</taxon>
        <taxon>Agaricomycetes</taxon>
        <taxon>Agaricomycetidae</taxon>
        <taxon>Agaricales</taxon>
        <taxon>Agaricineae</taxon>
        <taxon>Psathyrellaceae</taxon>
        <taxon>Ephemerocybe</taxon>
    </lineage>
</organism>
<feature type="compositionally biased region" description="Basic residues" evidence="1">
    <location>
        <begin position="212"/>
        <end position="229"/>
    </location>
</feature>
<evidence type="ECO:0000313" key="3">
    <source>
        <dbReference type="Proteomes" id="UP000541558"/>
    </source>
</evidence>
<protein>
    <submittedName>
        <fullName evidence="2">Uncharacterized protein</fullName>
    </submittedName>
</protein>
<sequence>MFKATRTNLELAISEVLSESPSAPDNVPLSKLICAYIRIAGFSDTDLASDALPSFERALEKHRDAAFLLHPQVPAHAPQPHKGKAKTKTNAKKNKSSKEKGDVMSDDVQQVNLPSAPESEEAKWERIVAKVRKEYWRDALARQEGAGAAASTLSGNYGYSGCAAGGGVGRKTVSCPCCGKLARAEEIRRALALDDSGEQGQVQDLSSEYPKRTVKKRKAKRGVQSRKKTKEGASRVAFDPYGPSTSKVSM</sequence>
<name>A0A8H5B836_9AGAR</name>
<gene>
    <name evidence="2" type="ORF">D9611_014231</name>
</gene>
<reference evidence="2 3" key="1">
    <citation type="journal article" date="2020" name="ISME J.">
        <title>Uncovering the hidden diversity of litter-decomposition mechanisms in mushroom-forming fungi.</title>
        <authorList>
            <person name="Floudas D."/>
            <person name="Bentzer J."/>
            <person name="Ahren D."/>
            <person name="Johansson T."/>
            <person name="Persson P."/>
            <person name="Tunlid A."/>
        </authorList>
    </citation>
    <scope>NUCLEOTIDE SEQUENCE [LARGE SCALE GENOMIC DNA]</scope>
    <source>
        <strain evidence="2 3">CBS 175.51</strain>
    </source>
</reference>
<dbReference type="OrthoDB" id="2984821at2759"/>
<comment type="caution">
    <text evidence="2">The sequence shown here is derived from an EMBL/GenBank/DDBJ whole genome shotgun (WGS) entry which is preliminary data.</text>
</comment>
<evidence type="ECO:0000256" key="1">
    <source>
        <dbReference type="SAM" id="MobiDB-lite"/>
    </source>
</evidence>
<keyword evidence="3" id="KW-1185">Reference proteome</keyword>
<feature type="region of interest" description="Disordered" evidence="1">
    <location>
        <begin position="195"/>
        <end position="250"/>
    </location>
</feature>